<dbReference type="STRING" id="305507.SAMN04489724_2946"/>
<gene>
    <name evidence="2" type="ORF">SAMN04489724_2946</name>
</gene>
<keyword evidence="1" id="KW-1133">Transmembrane helix</keyword>
<evidence type="ECO:0000313" key="3">
    <source>
        <dbReference type="Proteomes" id="UP000199673"/>
    </source>
</evidence>
<evidence type="ECO:0000256" key="1">
    <source>
        <dbReference type="SAM" id="Phobius"/>
    </source>
</evidence>
<dbReference type="RefSeq" id="WP_091694650.1">
    <property type="nucleotide sequence ID" value="NZ_FPBF01000004.1"/>
</dbReference>
<evidence type="ECO:0000313" key="2">
    <source>
        <dbReference type="EMBL" id="SFT95531.1"/>
    </source>
</evidence>
<keyword evidence="1" id="KW-0472">Membrane</keyword>
<proteinExistence type="predicted"/>
<sequence>MRKLTQQELDQVKKAIAAKDLTSAEILVEIYDHYVSHLESKSIGEFEYELFELEQKFTSRFCKEMQLDFQENAEKEISSLQWSIWKSYFTWPKVLATASFFTIFLLIWMYGVNLSRTLALCLPLVFGTCLNGWLWYKSYKRVSKIRKLLKSHTTLESSYLPNSVNQFVILFVTSNLIFQVSRGSELFNSSQSLIFSISVLAIFAAIVNYMYSFYEACKLKSKTALI</sequence>
<feature type="transmembrane region" description="Helical" evidence="1">
    <location>
        <begin position="192"/>
        <end position="211"/>
    </location>
</feature>
<name>A0A1I7C7W4_9BACT</name>
<dbReference type="Proteomes" id="UP000199673">
    <property type="component" value="Unassembled WGS sequence"/>
</dbReference>
<dbReference type="EMBL" id="FPBF01000004">
    <property type="protein sequence ID" value="SFT95531.1"/>
    <property type="molecule type" value="Genomic_DNA"/>
</dbReference>
<keyword evidence="1" id="KW-0812">Transmembrane</keyword>
<dbReference type="OrthoDB" id="824104at2"/>
<organism evidence="2 3">
    <name type="scientific">Algoriphagus locisalis</name>
    <dbReference type="NCBI Taxonomy" id="305507"/>
    <lineage>
        <taxon>Bacteria</taxon>
        <taxon>Pseudomonadati</taxon>
        <taxon>Bacteroidota</taxon>
        <taxon>Cytophagia</taxon>
        <taxon>Cytophagales</taxon>
        <taxon>Cyclobacteriaceae</taxon>
        <taxon>Algoriphagus</taxon>
    </lineage>
</organism>
<protein>
    <submittedName>
        <fullName evidence="2">Uncharacterized protein</fullName>
    </submittedName>
</protein>
<feature type="transmembrane region" description="Helical" evidence="1">
    <location>
        <begin position="94"/>
        <end position="111"/>
    </location>
</feature>
<keyword evidence="3" id="KW-1185">Reference proteome</keyword>
<dbReference type="AlphaFoldDB" id="A0A1I7C7W4"/>
<feature type="transmembrane region" description="Helical" evidence="1">
    <location>
        <begin position="157"/>
        <end position="180"/>
    </location>
</feature>
<reference evidence="3" key="1">
    <citation type="submission" date="2016-10" db="EMBL/GenBank/DDBJ databases">
        <authorList>
            <person name="Varghese N."/>
            <person name="Submissions S."/>
        </authorList>
    </citation>
    <scope>NUCLEOTIDE SEQUENCE [LARGE SCALE GENOMIC DNA]</scope>
    <source>
        <strain evidence="3">DSM 23445</strain>
    </source>
</reference>
<accession>A0A1I7C7W4</accession>
<feature type="transmembrane region" description="Helical" evidence="1">
    <location>
        <begin position="117"/>
        <end position="136"/>
    </location>
</feature>